<comment type="subcellular location">
    <subcellularLocation>
        <location evidence="1">Cell membrane</location>
        <topology evidence="1">Multi-pass membrane protein</topology>
    </subcellularLocation>
</comment>
<evidence type="ECO:0000256" key="1">
    <source>
        <dbReference type="ARBA" id="ARBA00004651"/>
    </source>
</evidence>
<proteinExistence type="predicted"/>
<dbReference type="Gene3D" id="1.20.1530.20">
    <property type="match status" value="1"/>
</dbReference>
<name>A0A7Y7M5C8_9PROT</name>
<evidence type="ECO:0000256" key="3">
    <source>
        <dbReference type="ARBA" id="ARBA00022449"/>
    </source>
</evidence>
<keyword evidence="15" id="KW-1185">Reference proteome</keyword>
<evidence type="ECO:0000259" key="11">
    <source>
        <dbReference type="Pfam" id="PF00999"/>
    </source>
</evidence>
<feature type="transmembrane region" description="Helical" evidence="10">
    <location>
        <begin position="276"/>
        <end position="294"/>
    </location>
</feature>
<feature type="transmembrane region" description="Helical" evidence="10">
    <location>
        <begin position="117"/>
        <end position="138"/>
    </location>
</feature>
<evidence type="ECO:0000313" key="13">
    <source>
        <dbReference type="EMBL" id="XAE43309.1"/>
    </source>
</evidence>
<dbReference type="GO" id="GO:0015297">
    <property type="term" value="F:antiporter activity"/>
    <property type="evidence" value="ECO:0007669"/>
    <property type="project" value="UniProtKB-KW"/>
</dbReference>
<dbReference type="EMBL" id="JABXXP010000086">
    <property type="protein sequence ID" value="NVN10882.1"/>
    <property type="molecule type" value="Genomic_DNA"/>
</dbReference>
<dbReference type="SUPFAM" id="SSF51735">
    <property type="entry name" value="NAD(P)-binding Rossmann-fold domains"/>
    <property type="match status" value="1"/>
</dbReference>
<dbReference type="PANTHER" id="PTHR32507">
    <property type="entry name" value="NA(+)/H(+) ANTIPORTER 1"/>
    <property type="match status" value="1"/>
</dbReference>
<keyword evidence="4" id="KW-1003">Cell membrane</keyword>
<dbReference type="Proteomes" id="UP001449795">
    <property type="component" value="Chromosome"/>
</dbReference>
<evidence type="ECO:0000256" key="9">
    <source>
        <dbReference type="SAM" id="MobiDB-lite"/>
    </source>
</evidence>
<protein>
    <submittedName>
        <fullName evidence="12">Sodium:proton antiporter</fullName>
    </submittedName>
</protein>
<feature type="transmembrane region" description="Helical" evidence="10">
    <location>
        <begin position="6"/>
        <end position="24"/>
    </location>
</feature>
<feature type="transmembrane region" description="Helical" evidence="10">
    <location>
        <begin position="368"/>
        <end position="386"/>
    </location>
</feature>
<dbReference type="PANTHER" id="PTHR32507:SF0">
    <property type="entry name" value="NA(+)_H(+) ANTIPORTER 2-RELATED"/>
    <property type="match status" value="1"/>
</dbReference>
<keyword evidence="8 10" id="KW-0472">Membrane</keyword>
<dbReference type="GO" id="GO:1902600">
    <property type="term" value="P:proton transmembrane transport"/>
    <property type="evidence" value="ECO:0007669"/>
    <property type="project" value="InterPro"/>
</dbReference>
<feature type="transmembrane region" description="Helical" evidence="10">
    <location>
        <begin position="57"/>
        <end position="77"/>
    </location>
</feature>
<feature type="transmembrane region" description="Helical" evidence="10">
    <location>
        <begin position="222"/>
        <end position="243"/>
    </location>
</feature>
<evidence type="ECO:0000313" key="12">
    <source>
        <dbReference type="EMBL" id="NVN10882.1"/>
    </source>
</evidence>
<keyword evidence="7" id="KW-0406">Ion transport</keyword>
<accession>A0A7Y7M5C8</accession>
<dbReference type="EMBL" id="CP152276">
    <property type="protein sequence ID" value="XAE43309.1"/>
    <property type="molecule type" value="Genomic_DNA"/>
</dbReference>
<organism evidence="12 14">
    <name type="scientific">Nguyenibacter vanlangensis</name>
    <dbReference type="NCBI Taxonomy" id="1216886"/>
    <lineage>
        <taxon>Bacteria</taxon>
        <taxon>Pseudomonadati</taxon>
        <taxon>Pseudomonadota</taxon>
        <taxon>Alphaproteobacteria</taxon>
        <taxon>Acetobacterales</taxon>
        <taxon>Acetobacteraceae</taxon>
        <taxon>Nguyenibacter</taxon>
    </lineage>
</organism>
<feature type="transmembrane region" description="Helical" evidence="10">
    <location>
        <begin position="300"/>
        <end position="323"/>
    </location>
</feature>
<dbReference type="InterPro" id="IPR036291">
    <property type="entry name" value="NAD(P)-bd_dom_sf"/>
</dbReference>
<dbReference type="Pfam" id="PF00999">
    <property type="entry name" value="Na_H_Exchanger"/>
    <property type="match status" value="1"/>
</dbReference>
<feature type="region of interest" description="Disordered" evidence="9">
    <location>
        <begin position="546"/>
        <end position="574"/>
    </location>
</feature>
<feature type="transmembrane region" description="Helical" evidence="10">
    <location>
        <begin position="31"/>
        <end position="51"/>
    </location>
</feature>
<evidence type="ECO:0000256" key="2">
    <source>
        <dbReference type="ARBA" id="ARBA00022448"/>
    </source>
</evidence>
<evidence type="ECO:0000313" key="14">
    <source>
        <dbReference type="Proteomes" id="UP000534870"/>
    </source>
</evidence>
<keyword evidence="2" id="KW-0813">Transport</keyword>
<evidence type="ECO:0000256" key="4">
    <source>
        <dbReference type="ARBA" id="ARBA00022475"/>
    </source>
</evidence>
<feature type="region of interest" description="Disordered" evidence="9">
    <location>
        <begin position="602"/>
        <end position="621"/>
    </location>
</feature>
<reference evidence="12 14" key="1">
    <citation type="submission" date="2020-06" db="EMBL/GenBank/DDBJ databases">
        <title>Description of novel acetic acid bacteria.</title>
        <authorList>
            <person name="Sombolestani A."/>
        </authorList>
    </citation>
    <scope>NUCLEOTIDE SEQUENCE [LARGE SCALE GENOMIC DNA]</scope>
    <source>
        <strain evidence="12 14">LMG 31431</strain>
    </source>
</reference>
<keyword evidence="6 10" id="KW-1133">Transmembrane helix</keyword>
<dbReference type="GO" id="GO:0005886">
    <property type="term" value="C:plasma membrane"/>
    <property type="evidence" value="ECO:0007669"/>
    <property type="project" value="UniProtKB-SubCell"/>
</dbReference>
<feature type="transmembrane region" description="Helical" evidence="10">
    <location>
        <begin position="89"/>
        <end position="111"/>
    </location>
</feature>
<sequence length="621" mass="66705">MQDNLAIGILCVLGGGIGAQWIAWRFRLPAIVLLFALGLLYGPGTRLLHPSAAIGRYFHPMVSLAVAFIVFEGGLALDFRQWRAAGEGVLRLTVVALPINWVLGALAAHFVGHLHWGASWLFGAIIVVTGPTVVLPLLRHAKLRPRVAAFLRWEAILNDPVGAILATLVLEFLVIQGNRHSGMFMVEIVPHLLFSTMMALGCGVFPAVLVRFLTVRDLIPEILRIPIILTLAMSVFAICNFIMEGAGLMAATVFGIALTNMRVTGMSELRRIKESLGVLVVSCLFVLLTADLHRDVLKRLSLPIVAMTLTVLFVVRPVGILLSTMRSNLSWQERLFVGWIAPRGIVAAAVAGVAGLQLQEAGYPSADLVTPAVFAVIATTMILHGFSLRPLARTLRLTLSDEPTLAIVGANSWSTDLAGVLHRLGVPVLLIDTYAGALSPAMRAGIPTLRAELLSEEGIEMLEERPADYLIAATPDAIYNGLVCARLAPDFGRQRVFQVSPGVARLDQYRGLSRDSRGKVLGEPTWNFTLFDTLYERGWRFRATPATAPAPGISPSSASSPSSSSAATRAATPADGNRLTIMTVRKGTAILIRSVEDEIPAAPTPGDMIIAMESPAPAESS</sequence>
<dbReference type="Proteomes" id="UP000534870">
    <property type="component" value="Unassembled WGS sequence"/>
</dbReference>
<evidence type="ECO:0000256" key="5">
    <source>
        <dbReference type="ARBA" id="ARBA00022692"/>
    </source>
</evidence>
<gene>
    <name evidence="13" type="ORF">AAC691_02235</name>
    <name evidence="12" type="ORF">HUK84_06935</name>
</gene>
<keyword evidence="3" id="KW-0050">Antiport</keyword>
<evidence type="ECO:0000256" key="8">
    <source>
        <dbReference type="ARBA" id="ARBA00023136"/>
    </source>
</evidence>
<feature type="transmembrane region" description="Helical" evidence="10">
    <location>
        <begin position="150"/>
        <end position="176"/>
    </location>
</feature>
<dbReference type="InterPro" id="IPR006153">
    <property type="entry name" value="Cation/H_exchanger_TM"/>
</dbReference>
<evidence type="ECO:0000256" key="7">
    <source>
        <dbReference type="ARBA" id="ARBA00023065"/>
    </source>
</evidence>
<evidence type="ECO:0000313" key="15">
    <source>
        <dbReference type="Proteomes" id="UP001449795"/>
    </source>
</evidence>
<evidence type="ECO:0000256" key="6">
    <source>
        <dbReference type="ARBA" id="ARBA00022989"/>
    </source>
</evidence>
<dbReference type="RefSeq" id="WP_176639631.1">
    <property type="nucleotide sequence ID" value="NZ_CP152276.1"/>
</dbReference>
<feature type="domain" description="Cation/H+ exchanger transmembrane" evidence="11">
    <location>
        <begin position="22"/>
        <end position="393"/>
    </location>
</feature>
<reference evidence="13 15" key="2">
    <citation type="submission" date="2024-04" db="EMBL/GenBank/DDBJ databases">
        <title>Complete genome sequence of Nguyenibacter vanlangesis HBCM-1154, a strain capable of nitrogen fixation, IAA production, and phosphorus solubilization isolated from sugarcane soil.</title>
        <authorList>
            <person name="MY HANH P."/>
        </authorList>
    </citation>
    <scope>NUCLEOTIDE SEQUENCE [LARGE SCALE GENOMIC DNA]</scope>
    <source>
        <strain evidence="13 15">HBCM 1154</strain>
    </source>
</reference>
<evidence type="ECO:0000256" key="10">
    <source>
        <dbReference type="SAM" id="Phobius"/>
    </source>
</evidence>
<feature type="transmembrane region" description="Helical" evidence="10">
    <location>
        <begin position="188"/>
        <end position="210"/>
    </location>
</feature>
<feature type="transmembrane region" description="Helical" evidence="10">
    <location>
        <begin position="335"/>
        <end position="356"/>
    </location>
</feature>
<keyword evidence="5 10" id="KW-0812">Transmembrane</keyword>
<dbReference type="InterPro" id="IPR038770">
    <property type="entry name" value="Na+/solute_symporter_sf"/>
</dbReference>
<dbReference type="AlphaFoldDB" id="A0A7Y7M5C8"/>